<feature type="domain" description="VWFA" evidence="1">
    <location>
        <begin position="147"/>
        <end position="271"/>
    </location>
</feature>
<dbReference type="InterPro" id="IPR002035">
    <property type="entry name" value="VWF_A"/>
</dbReference>
<dbReference type="CDD" id="cd00198">
    <property type="entry name" value="vWFA"/>
    <property type="match status" value="1"/>
</dbReference>
<gene>
    <name evidence="2" type="ORF">HK099_001639</name>
</gene>
<dbReference type="Pfam" id="PF13519">
    <property type="entry name" value="VWA_2"/>
    <property type="match status" value="1"/>
</dbReference>
<sequence>ENLDIHYATKANNPVVVTTQSGFKLTTTSELSIYSKTASGAVEKSSQTQSGNVYTKTDIKISSTVSNSDTTMASKIESNVNSVIEKDAMERETLIQLSESTNTRTLVGSLDSVSSTTQEEKYYTVTSPNNHISYQVCSVKKTLVPSDFVFLIDASSSMCPYTQALASGFSDFVTSITNQKVDARFSVVVFGGPPQLKQSFTDDAEITLNTLKNIGCTEFGQESGLEAIRMILADNNGSDLVKKCAGNEQCSLAWRNGAKRVLIMATDEDSDRPTTLKYLVPGQENNGFCAVEYLKSKKSCSINSKTNEIYDFEPPFTPVSESYQTATVWAPAYNQFFQISQKFRSSSDPLKLTAPYYTEIELAAESLINTNTNLHLLMKSDFNRNPFQPVSSFNQHNWLYNQKSEKTPNLKSDDTHTSILQYGDPNQISQNDDLTGFNASLTLEKFNSKGLENSLVGKVLSKNGLARVYDIEQLINAKSKLLANFYQATLQSVSECDTFYYPTSELSSTTENLATNDFEHGTVEPSFEKITTAADIVPTESAFLASTETHDFNHGTEGVKLEVSSTKATGIADSTTASELVVENFQSTPVSTFDSNSKSFAIETKKGSVTETTSNAKGTITSLSEEIETEAFTTKIKETVDIDATPSNPKLTTTGSLTENTVREAFSNTDTVSTLYQPTVT</sequence>
<accession>A0AAD5TW57</accession>
<organism evidence="2 3">
    <name type="scientific">Clydaea vesicula</name>
    <dbReference type="NCBI Taxonomy" id="447962"/>
    <lineage>
        <taxon>Eukaryota</taxon>
        <taxon>Fungi</taxon>
        <taxon>Fungi incertae sedis</taxon>
        <taxon>Chytridiomycota</taxon>
        <taxon>Chytridiomycota incertae sedis</taxon>
        <taxon>Chytridiomycetes</taxon>
        <taxon>Lobulomycetales</taxon>
        <taxon>Lobulomycetaceae</taxon>
        <taxon>Clydaea</taxon>
    </lineage>
</organism>
<proteinExistence type="predicted"/>
<dbReference type="AlphaFoldDB" id="A0AAD5TW57"/>
<dbReference type="EMBL" id="JADGJW010001488">
    <property type="protein sequence ID" value="KAJ3203024.1"/>
    <property type="molecule type" value="Genomic_DNA"/>
</dbReference>
<evidence type="ECO:0000259" key="1">
    <source>
        <dbReference type="PROSITE" id="PS50234"/>
    </source>
</evidence>
<dbReference type="Proteomes" id="UP001211065">
    <property type="component" value="Unassembled WGS sequence"/>
</dbReference>
<keyword evidence="3" id="KW-1185">Reference proteome</keyword>
<dbReference type="InterPro" id="IPR036465">
    <property type="entry name" value="vWFA_dom_sf"/>
</dbReference>
<dbReference type="Gene3D" id="3.40.50.410">
    <property type="entry name" value="von Willebrand factor, type A domain"/>
    <property type="match status" value="1"/>
</dbReference>
<protein>
    <recommendedName>
        <fullName evidence="1">VWFA domain-containing protein</fullName>
    </recommendedName>
</protein>
<evidence type="ECO:0000313" key="3">
    <source>
        <dbReference type="Proteomes" id="UP001211065"/>
    </source>
</evidence>
<name>A0AAD5TW57_9FUNG</name>
<comment type="caution">
    <text evidence="2">The sequence shown here is derived from an EMBL/GenBank/DDBJ whole genome shotgun (WGS) entry which is preliminary data.</text>
</comment>
<feature type="non-terminal residue" evidence="2">
    <location>
        <position position="1"/>
    </location>
</feature>
<dbReference type="PROSITE" id="PS50234">
    <property type="entry name" value="VWFA"/>
    <property type="match status" value="1"/>
</dbReference>
<evidence type="ECO:0000313" key="2">
    <source>
        <dbReference type="EMBL" id="KAJ3203024.1"/>
    </source>
</evidence>
<reference evidence="2" key="1">
    <citation type="submission" date="2020-05" db="EMBL/GenBank/DDBJ databases">
        <title>Phylogenomic resolution of chytrid fungi.</title>
        <authorList>
            <person name="Stajich J.E."/>
            <person name="Amses K."/>
            <person name="Simmons R."/>
            <person name="Seto K."/>
            <person name="Myers J."/>
            <person name="Bonds A."/>
            <person name="Quandt C.A."/>
            <person name="Barry K."/>
            <person name="Liu P."/>
            <person name="Grigoriev I."/>
            <person name="Longcore J.E."/>
            <person name="James T.Y."/>
        </authorList>
    </citation>
    <scope>NUCLEOTIDE SEQUENCE</scope>
    <source>
        <strain evidence="2">JEL0476</strain>
    </source>
</reference>
<feature type="non-terminal residue" evidence="2">
    <location>
        <position position="681"/>
    </location>
</feature>
<dbReference type="SUPFAM" id="SSF53300">
    <property type="entry name" value="vWA-like"/>
    <property type="match status" value="1"/>
</dbReference>